<gene>
    <name evidence="2" type="ORF">DFQ02_101104</name>
</gene>
<dbReference type="GO" id="GO:0016747">
    <property type="term" value="F:acyltransferase activity, transferring groups other than amino-acyl groups"/>
    <property type="evidence" value="ECO:0007669"/>
    <property type="project" value="InterPro"/>
</dbReference>
<keyword evidence="3" id="KW-1185">Reference proteome</keyword>
<organism evidence="2 3">
    <name type="scientific">Seonamhaeicola aphaedonensis</name>
    <dbReference type="NCBI Taxonomy" id="1461338"/>
    <lineage>
        <taxon>Bacteria</taxon>
        <taxon>Pseudomonadati</taxon>
        <taxon>Bacteroidota</taxon>
        <taxon>Flavobacteriia</taxon>
        <taxon>Flavobacteriales</taxon>
        <taxon>Flavobacteriaceae</taxon>
    </lineage>
</organism>
<dbReference type="EMBL" id="QRDX01000001">
    <property type="protein sequence ID" value="RED50081.1"/>
    <property type="molecule type" value="Genomic_DNA"/>
</dbReference>
<sequence>MNYHIQQITTKETYTVRHPILRSGKPISSCNFEGDDLETTHHFGLFINSKLVGVATFMKNNLELLHFNNQYQLRGMAILNEFQGKKLGNYLVKYGEDFLKNERIEVIWCNAREIAVNFYQRNGFYIIGNAFIIPEIGLHYRMYKLCES</sequence>
<evidence type="ECO:0000259" key="1">
    <source>
        <dbReference type="PROSITE" id="PS51186"/>
    </source>
</evidence>
<evidence type="ECO:0000313" key="3">
    <source>
        <dbReference type="Proteomes" id="UP000256629"/>
    </source>
</evidence>
<accession>A0A3D9HL96</accession>
<dbReference type="Proteomes" id="UP000256629">
    <property type="component" value="Unassembled WGS sequence"/>
</dbReference>
<evidence type="ECO:0000313" key="2">
    <source>
        <dbReference type="EMBL" id="RED50081.1"/>
    </source>
</evidence>
<dbReference type="OrthoDB" id="2352823at2"/>
<feature type="domain" description="N-acetyltransferase" evidence="1">
    <location>
        <begin position="3"/>
        <end position="147"/>
    </location>
</feature>
<dbReference type="SUPFAM" id="SSF55729">
    <property type="entry name" value="Acyl-CoA N-acyltransferases (Nat)"/>
    <property type="match status" value="1"/>
</dbReference>
<dbReference type="Pfam" id="PF00583">
    <property type="entry name" value="Acetyltransf_1"/>
    <property type="match status" value="1"/>
</dbReference>
<keyword evidence="2" id="KW-0808">Transferase</keyword>
<dbReference type="InterPro" id="IPR000182">
    <property type="entry name" value="GNAT_dom"/>
</dbReference>
<proteinExistence type="predicted"/>
<dbReference type="PROSITE" id="PS51186">
    <property type="entry name" value="GNAT"/>
    <property type="match status" value="1"/>
</dbReference>
<dbReference type="InterPro" id="IPR016181">
    <property type="entry name" value="Acyl_CoA_acyltransferase"/>
</dbReference>
<dbReference type="AlphaFoldDB" id="A0A3D9HL96"/>
<dbReference type="RefSeq" id="WP_116039040.1">
    <property type="nucleotide sequence ID" value="NZ_QRDX01000001.1"/>
</dbReference>
<comment type="caution">
    <text evidence="2">The sequence shown here is derived from an EMBL/GenBank/DDBJ whole genome shotgun (WGS) entry which is preliminary data.</text>
</comment>
<name>A0A3D9HL96_9FLAO</name>
<protein>
    <submittedName>
        <fullName evidence="2">Acetyltransferase (GNAT) family protein</fullName>
    </submittedName>
</protein>
<reference evidence="2 3" key="1">
    <citation type="submission" date="2018-07" db="EMBL/GenBank/DDBJ databases">
        <title>Genomic Encyclopedia of Type Strains, Phase III (KMG-III): the genomes of soil and plant-associated and newly described type strains.</title>
        <authorList>
            <person name="Whitman W."/>
        </authorList>
    </citation>
    <scope>NUCLEOTIDE SEQUENCE [LARGE SCALE GENOMIC DNA]</scope>
    <source>
        <strain evidence="2 3">CECT 8487</strain>
    </source>
</reference>
<dbReference type="Gene3D" id="3.40.630.30">
    <property type="match status" value="1"/>
</dbReference>